<evidence type="ECO:0000313" key="1">
    <source>
        <dbReference type="EMBL" id="MCL1123895.1"/>
    </source>
</evidence>
<dbReference type="InterPro" id="IPR023296">
    <property type="entry name" value="Glyco_hydro_beta-prop_sf"/>
</dbReference>
<organism evidence="1 2">
    <name type="scientific">Shewanella surugensis</name>
    <dbReference type="NCBI Taxonomy" id="212020"/>
    <lineage>
        <taxon>Bacteria</taxon>
        <taxon>Pseudomonadati</taxon>
        <taxon>Pseudomonadota</taxon>
        <taxon>Gammaproteobacteria</taxon>
        <taxon>Alteromonadales</taxon>
        <taxon>Shewanellaceae</taxon>
        <taxon>Shewanella</taxon>
    </lineage>
</organism>
<proteinExistence type="predicted"/>
<gene>
    <name evidence="1" type="ORF">L2764_05210</name>
</gene>
<dbReference type="EMBL" id="JAKIKS010000013">
    <property type="protein sequence ID" value="MCL1123895.1"/>
    <property type="molecule type" value="Genomic_DNA"/>
</dbReference>
<comment type="caution">
    <text evidence="1">The sequence shown here is derived from an EMBL/GenBank/DDBJ whole genome shotgun (WGS) entry which is preliminary data.</text>
</comment>
<keyword evidence="2" id="KW-1185">Reference proteome</keyword>
<accession>A0ABT0L949</accession>
<dbReference type="Gene3D" id="2.115.10.20">
    <property type="entry name" value="Glycosyl hydrolase domain, family 43"/>
    <property type="match status" value="2"/>
</dbReference>
<dbReference type="SUPFAM" id="SSF75005">
    <property type="entry name" value="Arabinanase/levansucrase/invertase"/>
    <property type="match status" value="1"/>
</dbReference>
<sequence length="307" mass="34980">MLWNKLGFIDTDEIAFDWASNSALTPTPFLLDDMTIRVYSGMRDEEGISRIGYVDLSIDDPTKVINYSQKPCLDIGFDGGFDDNGIILGDIIRSENELWMYYVGFQLVKKAKFLAFSGLAISKDRGETFSRTQNTPILDRSDNGLTINAIHTVIKENGIYRCWYAAGDSWQNIGGVDYPKYNIHYTESSDGVTFNKDRVDILCIDNENEEYRIGRPSVYKIKDGYLMFYTKGTKTGKDYYPGVAYSQDGIKWERKDDDFGLPLSYDGFDSIHLCYPRLLAVGNKVYCFYNGNNMGRHGFGVAELLEW</sequence>
<protein>
    <recommendedName>
        <fullName evidence="3">Glycosylase</fullName>
    </recommendedName>
</protein>
<name>A0ABT0L949_9GAMM</name>
<dbReference type="RefSeq" id="WP_248939175.1">
    <property type="nucleotide sequence ID" value="NZ_JAKIKS010000013.1"/>
</dbReference>
<reference evidence="1 2" key="1">
    <citation type="submission" date="2022-01" db="EMBL/GenBank/DDBJ databases">
        <title>Whole genome-based taxonomy of the Shewanellaceae.</title>
        <authorList>
            <person name="Martin-Rodriguez A.J."/>
        </authorList>
    </citation>
    <scope>NUCLEOTIDE SEQUENCE [LARGE SCALE GENOMIC DNA]</scope>
    <source>
        <strain evidence="1 2">DSM 17177</strain>
    </source>
</reference>
<evidence type="ECO:0008006" key="3">
    <source>
        <dbReference type="Google" id="ProtNLM"/>
    </source>
</evidence>
<dbReference type="Proteomes" id="UP001203423">
    <property type="component" value="Unassembled WGS sequence"/>
</dbReference>
<evidence type="ECO:0000313" key="2">
    <source>
        <dbReference type="Proteomes" id="UP001203423"/>
    </source>
</evidence>